<dbReference type="Proteomes" id="UP001460270">
    <property type="component" value="Unassembled WGS sequence"/>
</dbReference>
<dbReference type="Pfam" id="PF14957">
    <property type="entry name" value="BORG_CEP"/>
    <property type="match status" value="1"/>
</dbReference>
<feature type="region of interest" description="Disordered" evidence="5">
    <location>
        <begin position="40"/>
        <end position="103"/>
    </location>
</feature>
<dbReference type="EMBL" id="JBBPFD010000007">
    <property type="protein sequence ID" value="KAK7919240.1"/>
    <property type="molecule type" value="Genomic_DNA"/>
</dbReference>
<dbReference type="GO" id="GO:0036126">
    <property type="term" value="C:sperm flagellum"/>
    <property type="evidence" value="ECO:0007669"/>
    <property type="project" value="TreeGrafter"/>
</dbReference>
<proteinExistence type="inferred from homology"/>
<dbReference type="SMART" id="SM00285">
    <property type="entry name" value="PBD"/>
    <property type="match status" value="1"/>
</dbReference>
<dbReference type="InterPro" id="IPR048256">
    <property type="entry name" value="Tektin-like"/>
</dbReference>
<evidence type="ECO:0000313" key="7">
    <source>
        <dbReference type="EMBL" id="KAK7919240.1"/>
    </source>
</evidence>
<name>A0AAW0P8T8_9GOBI</name>
<dbReference type="GO" id="GO:0015630">
    <property type="term" value="C:microtubule cytoskeleton"/>
    <property type="evidence" value="ECO:0007669"/>
    <property type="project" value="TreeGrafter"/>
</dbReference>
<feature type="region of interest" description="Disordered" evidence="5">
    <location>
        <begin position="1"/>
        <end position="20"/>
    </location>
</feature>
<feature type="domain" description="CRIB" evidence="6">
    <location>
        <begin position="27"/>
        <end position="41"/>
    </location>
</feature>
<keyword evidence="8" id="KW-1185">Reference proteome</keyword>
<evidence type="ECO:0000256" key="4">
    <source>
        <dbReference type="SAM" id="Coils"/>
    </source>
</evidence>
<evidence type="ECO:0000313" key="8">
    <source>
        <dbReference type="Proteomes" id="UP001460270"/>
    </source>
</evidence>
<dbReference type="GO" id="GO:0005737">
    <property type="term" value="C:cytoplasm"/>
    <property type="evidence" value="ECO:0007669"/>
    <property type="project" value="UniProtKB-SubCell"/>
</dbReference>
<dbReference type="CDD" id="cd00132">
    <property type="entry name" value="CRIB"/>
    <property type="match status" value="1"/>
</dbReference>
<dbReference type="GO" id="GO:0005634">
    <property type="term" value="C:nucleus"/>
    <property type="evidence" value="ECO:0007669"/>
    <property type="project" value="TreeGrafter"/>
</dbReference>
<evidence type="ECO:0000259" key="6">
    <source>
        <dbReference type="PROSITE" id="PS50108"/>
    </source>
</evidence>
<dbReference type="PANTHER" id="PTHR19960">
    <property type="entry name" value="TEKTIN"/>
    <property type="match status" value="1"/>
</dbReference>
<comment type="subcellular location">
    <subcellularLocation>
        <location evidence="1">Cytoplasm</location>
    </subcellularLocation>
</comment>
<sequence>MPILKQLVSNSHQSKRRSRADLTAEMISAPLGDFRHTMHVGRGGDAFGDTSFLSTRSGEPPREQETKQGSPGSKPSLLSRTFRSSKRSQSVNRADNYNMAAPNSVSAPYVKNAISLPYLNDDVSSNGANRMPKSVSSSPLKQLSEIETKPANGAAAMATLDAEFEERKFGELTDLPPSKPKSTGMKHAESMMSFHIDLGPSMLDDILGVMEKKAWEEDDLGFEEDKVSNGRDSPSSIPHIDDDDAEIKAPTRPPRSYAQEIQARNDLNNHDDSCSVSSAESDAIDKRHYINDDTDSAKYSSPRHGEDGEFTFMDEDDDEIRQLTFREFLSSFSGKQCSQADGTPQNLNSTPQTPDDTIMELMGSTLTATYARPKTSHFLPAISTMAASYRGLQPALSMSPSANQWRTSNYYKNSGTLPSALSIQRDNFDLVRAKTMFYPSNRTALSTRYTPEDWFKSNHSNYRESESSRKSAERLRKDTIRLMQDKDQLTRRTQETTSKNLGERVNDIVFWKSELSHEIDNMVTEIAALSEVKRRLERALAETEGPLQVSQECLYHREKRMSIDLVHDHVEKDLIREVEVIKSCQERMRRHLERAVAQLAANRAAQHELERDMNPSLSLPDTWSKFTDDNILHSQSERAASHKLRDEIEILLNTTSNEMWNQFNKSTWLSPTASLRPLTPKTACRPTWPSRLFHSREITCCLVERQNPSPLASTLQEIFQTEMLIESLKKALRDKDVRSKWPKLEWRKGLDAPMWSCAGTTHTTGIEDTIYKLQERLMEAENTLQNLVKTKVTLEHDLSVKANSLFLDQESA</sequence>
<organism evidence="7 8">
    <name type="scientific">Mugilogobius chulae</name>
    <name type="common">yellowstripe goby</name>
    <dbReference type="NCBI Taxonomy" id="88201"/>
    <lineage>
        <taxon>Eukaryota</taxon>
        <taxon>Metazoa</taxon>
        <taxon>Chordata</taxon>
        <taxon>Craniata</taxon>
        <taxon>Vertebrata</taxon>
        <taxon>Euteleostomi</taxon>
        <taxon>Actinopterygii</taxon>
        <taxon>Neopterygii</taxon>
        <taxon>Teleostei</taxon>
        <taxon>Neoteleostei</taxon>
        <taxon>Acanthomorphata</taxon>
        <taxon>Gobiaria</taxon>
        <taxon>Gobiiformes</taxon>
        <taxon>Gobioidei</taxon>
        <taxon>Gobiidae</taxon>
        <taxon>Gobionellinae</taxon>
        <taxon>Mugilogobius</taxon>
    </lineage>
</organism>
<dbReference type="InterPro" id="IPR000095">
    <property type="entry name" value="CRIB_dom"/>
</dbReference>
<evidence type="ECO:0000256" key="2">
    <source>
        <dbReference type="ARBA" id="ARBA00007209"/>
    </source>
</evidence>
<dbReference type="GO" id="GO:0060271">
    <property type="term" value="P:cilium assembly"/>
    <property type="evidence" value="ECO:0007669"/>
    <property type="project" value="TreeGrafter"/>
</dbReference>
<dbReference type="Pfam" id="PF00786">
    <property type="entry name" value="PBD"/>
    <property type="match status" value="1"/>
</dbReference>
<dbReference type="PANTHER" id="PTHR19960:SF11">
    <property type="entry name" value="TEKTIN"/>
    <property type="match status" value="1"/>
</dbReference>
<evidence type="ECO:0000256" key="1">
    <source>
        <dbReference type="ARBA" id="ARBA00004496"/>
    </source>
</evidence>
<dbReference type="GO" id="GO:0060294">
    <property type="term" value="P:cilium movement involved in cell motility"/>
    <property type="evidence" value="ECO:0007669"/>
    <property type="project" value="InterPro"/>
</dbReference>
<comment type="caution">
    <text evidence="7">The sequence shown here is derived from an EMBL/GenBank/DDBJ whole genome shotgun (WGS) entry which is preliminary data.</text>
</comment>
<comment type="similarity">
    <text evidence="2">Belongs to the tektin family.</text>
</comment>
<feature type="compositionally biased region" description="Polar residues" evidence="5">
    <location>
        <begin position="67"/>
        <end position="103"/>
    </location>
</feature>
<protein>
    <recommendedName>
        <fullName evidence="6">CRIB domain-containing protein</fullName>
    </recommendedName>
</protein>
<gene>
    <name evidence="7" type="ORF">WMY93_010524</name>
</gene>
<evidence type="ECO:0000256" key="5">
    <source>
        <dbReference type="SAM" id="MobiDB-lite"/>
    </source>
</evidence>
<dbReference type="PROSITE" id="PS50108">
    <property type="entry name" value="CRIB"/>
    <property type="match status" value="1"/>
</dbReference>
<evidence type="ECO:0000256" key="3">
    <source>
        <dbReference type="ARBA" id="ARBA00022490"/>
    </source>
</evidence>
<feature type="region of interest" description="Disordered" evidence="5">
    <location>
        <begin position="221"/>
        <end position="305"/>
    </location>
</feature>
<dbReference type="AlphaFoldDB" id="A0AAW0P8T8"/>
<feature type="coiled-coil region" evidence="4">
    <location>
        <begin position="770"/>
        <end position="797"/>
    </location>
</feature>
<keyword evidence="3" id="KW-0963">Cytoplasm</keyword>
<dbReference type="Pfam" id="PF03148">
    <property type="entry name" value="Tektin"/>
    <property type="match status" value="3"/>
</dbReference>
<accession>A0AAW0P8T8</accession>
<dbReference type="InterPro" id="IPR029273">
    <property type="entry name" value="Cdc42_effect-like"/>
</dbReference>
<keyword evidence="4" id="KW-0175">Coiled coil</keyword>
<reference evidence="8" key="1">
    <citation type="submission" date="2024-04" db="EMBL/GenBank/DDBJ databases">
        <title>Salinicola lusitanus LLJ914,a marine bacterium isolated from the Okinawa Trough.</title>
        <authorList>
            <person name="Li J."/>
        </authorList>
    </citation>
    <scope>NUCLEOTIDE SEQUENCE [LARGE SCALE GENOMIC DNA]</scope>
</reference>
<dbReference type="InterPro" id="IPR000435">
    <property type="entry name" value="Tektins"/>
</dbReference>